<protein>
    <recommendedName>
        <fullName evidence="1">Spore protein YkvP/CgeB glycosyl transferase-like domain-containing protein</fullName>
    </recommendedName>
</protein>
<feature type="domain" description="Spore protein YkvP/CgeB glycosyl transferase-like" evidence="1">
    <location>
        <begin position="216"/>
        <end position="333"/>
    </location>
</feature>
<accession>A0A0F9FAN4</accession>
<evidence type="ECO:0000259" key="1">
    <source>
        <dbReference type="Pfam" id="PF13524"/>
    </source>
</evidence>
<comment type="caution">
    <text evidence="2">The sequence shown here is derived from an EMBL/GenBank/DDBJ whole genome shotgun (WGS) entry which is preliminary data.</text>
</comment>
<dbReference type="Pfam" id="PF13524">
    <property type="entry name" value="Glyco_trans_1_2"/>
    <property type="match status" value="1"/>
</dbReference>
<evidence type="ECO:0000313" key="2">
    <source>
        <dbReference type="EMBL" id="KKL83434.1"/>
    </source>
</evidence>
<proteinExistence type="predicted"/>
<name>A0A0F9FAN4_9ZZZZ</name>
<reference evidence="2" key="1">
    <citation type="journal article" date="2015" name="Nature">
        <title>Complex archaea that bridge the gap between prokaryotes and eukaryotes.</title>
        <authorList>
            <person name="Spang A."/>
            <person name="Saw J.H."/>
            <person name="Jorgensen S.L."/>
            <person name="Zaremba-Niedzwiedzka K."/>
            <person name="Martijn J."/>
            <person name="Lind A.E."/>
            <person name="van Eijk R."/>
            <person name="Schleper C."/>
            <person name="Guy L."/>
            <person name="Ettema T.J."/>
        </authorList>
    </citation>
    <scope>NUCLEOTIDE SEQUENCE</scope>
</reference>
<dbReference type="InterPro" id="IPR055259">
    <property type="entry name" value="YkvP/CgeB_Glyco_trans-like"/>
</dbReference>
<sequence length="348" mass="39109">MKALFVTSSTSDVDSLVRAWDCWQPDKSTRVMFPHMGEPRDEEILAVARKMLPDIIFYIGANEGSGIPSMKTFLDLRKLAPSINLCCDAGDTPWYEPLRRYKKAGCFSLQVALDGYLDAPVDLVTVTPVDPAPYIQPVEWERFIRCGFSGGVSSKERLAVFKVSFAGRMPPKIVKRRPHNALPAWKPLYKKHPDIPPPVPVTQRDKIVWGLENMEDVITVRRRTSKAPYSDHVAFMQSCQIIINTSTSGTGDTHHIKGRVLEAGWAKCALLESAGSPIAKWLPEESYFIYHDADHARDLIKSLTTEQITKSALALNEYVKNHYHPRQIYGEILERAGLVDHPIAITPT</sequence>
<dbReference type="EMBL" id="LAZR01021979">
    <property type="protein sequence ID" value="KKL83434.1"/>
    <property type="molecule type" value="Genomic_DNA"/>
</dbReference>
<organism evidence="2">
    <name type="scientific">marine sediment metagenome</name>
    <dbReference type="NCBI Taxonomy" id="412755"/>
    <lineage>
        <taxon>unclassified sequences</taxon>
        <taxon>metagenomes</taxon>
        <taxon>ecological metagenomes</taxon>
    </lineage>
</organism>
<gene>
    <name evidence="2" type="ORF">LCGC14_1974750</name>
</gene>
<dbReference type="AlphaFoldDB" id="A0A0F9FAN4"/>